<comment type="caution">
    <text evidence="1">The sequence shown here is derived from an EMBL/GenBank/DDBJ whole genome shotgun (WGS) entry which is preliminary data.</text>
</comment>
<keyword evidence="2" id="KW-1185">Reference proteome</keyword>
<dbReference type="InterPro" id="IPR031100">
    <property type="entry name" value="LOG_fam"/>
</dbReference>
<name>A0ABP4WWS6_9MICO</name>
<dbReference type="Pfam" id="PF18306">
    <property type="entry name" value="LDcluster4"/>
    <property type="match status" value="1"/>
</dbReference>
<dbReference type="PANTHER" id="PTHR43393:SF3">
    <property type="entry name" value="LYSINE DECARBOXYLASE-LIKE PROTEIN"/>
    <property type="match status" value="1"/>
</dbReference>
<dbReference type="InterPro" id="IPR041164">
    <property type="entry name" value="LDcluster4"/>
</dbReference>
<sequence length="368" mass="39120">MTAHVPPAGIEIESLAALDDALAAGLPPALLRLQDLDLREYRGLDDRSDLDQMVVLGGHLSPALDAHLRAQGAIIFPDDPDAAPIRPYRARLYTADELYAELEAGYDATPDARAYGWYQQGREHPDVFSALLQAIHDDSIADALAEFVDGHRVVGVMGGHAVSRGTSAYAEAARLGFELAGRGFVVATGGGPGAMEAANLGAAARDSHDLIEALTIIAEVPGFADVHAWALAGLRAREVIETRPVGEERGRSLGIPTWFYGHEPPNVFGEGIAKFFSNALREDALLALAGDGVLVLPGAAGTVQEIFQVATRAYYSADPPPPLVLVGRRHWTETIPVWPALRALAAGRPMAARIAVVDDLDQALALMQ</sequence>
<dbReference type="PANTHER" id="PTHR43393">
    <property type="entry name" value="CYTOKININ RIBOSIDE 5'-MONOPHOSPHATE PHOSPHORIBOHYDROLASE"/>
    <property type="match status" value="1"/>
</dbReference>
<dbReference type="Pfam" id="PF03641">
    <property type="entry name" value="Lysine_decarbox"/>
    <property type="match status" value="1"/>
</dbReference>
<accession>A0ABP4WWS6</accession>
<reference evidence="2" key="1">
    <citation type="journal article" date="2019" name="Int. J. Syst. Evol. Microbiol.">
        <title>The Global Catalogue of Microorganisms (GCM) 10K type strain sequencing project: providing services to taxonomists for standard genome sequencing and annotation.</title>
        <authorList>
            <consortium name="The Broad Institute Genomics Platform"/>
            <consortium name="The Broad Institute Genome Sequencing Center for Infectious Disease"/>
            <person name="Wu L."/>
            <person name="Ma J."/>
        </authorList>
    </citation>
    <scope>NUCLEOTIDE SEQUENCE [LARGE SCALE GENOMIC DNA]</scope>
    <source>
        <strain evidence="2">JCM 15591</strain>
    </source>
</reference>
<dbReference type="InterPro" id="IPR052341">
    <property type="entry name" value="LOG_family_nucleotidases"/>
</dbReference>
<protein>
    <submittedName>
        <fullName evidence="1">LOG family protein</fullName>
    </submittedName>
</protein>
<dbReference type="Gene3D" id="3.40.50.450">
    <property type="match status" value="1"/>
</dbReference>
<dbReference type="Proteomes" id="UP001501475">
    <property type="component" value="Unassembled WGS sequence"/>
</dbReference>
<gene>
    <name evidence="1" type="ORF">GCM10009810_22120</name>
</gene>
<evidence type="ECO:0000313" key="2">
    <source>
        <dbReference type="Proteomes" id="UP001501475"/>
    </source>
</evidence>
<dbReference type="RefSeq" id="WP_344066086.1">
    <property type="nucleotide sequence ID" value="NZ_BAAAPN010000050.1"/>
</dbReference>
<organism evidence="1 2">
    <name type="scientific">Nostocoides vanveenii</name>
    <dbReference type="NCBI Taxonomy" id="330835"/>
    <lineage>
        <taxon>Bacteria</taxon>
        <taxon>Bacillati</taxon>
        <taxon>Actinomycetota</taxon>
        <taxon>Actinomycetes</taxon>
        <taxon>Micrococcales</taxon>
        <taxon>Intrasporangiaceae</taxon>
        <taxon>Nostocoides</taxon>
    </lineage>
</organism>
<dbReference type="SUPFAM" id="SSF102405">
    <property type="entry name" value="MCP/YpsA-like"/>
    <property type="match status" value="1"/>
</dbReference>
<evidence type="ECO:0000313" key="1">
    <source>
        <dbReference type="EMBL" id="GAA1762386.1"/>
    </source>
</evidence>
<dbReference type="EMBL" id="BAAAPN010000050">
    <property type="protein sequence ID" value="GAA1762386.1"/>
    <property type="molecule type" value="Genomic_DNA"/>
</dbReference>
<proteinExistence type="predicted"/>